<dbReference type="OrthoDB" id="22151at2"/>
<name>A0A6I4WAS8_9ACTN</name>
<gene>
    <name evidence="2" type="ORF">GQ466_13885</name>
</gene>
<dbReference type="Pfam" id="PF01135">
    <property type="entry name" value="PCMT"/>
    <property type="match status" value="1"/>
</dbReference>
<feature type="region of interest" description="Disordered" evidence="1">
    <location>
        <begin position="45"/>
        <end position="69"/>
    </location>
</feature>
<dbReference type="AlphaFoldDB" id="A0A6I4WAS8"/>
<keyword evidence="2" id="KW-0489">Methyltransferase</keyword>
<accession>A0A6I4WAS8</accession>
<dbReference type="SUPFAM" id="SSF53335">
    <property type="entry name" value="S-adenosyl-L-methionine-dependent methyltransferases"/>
    <property type="match status" value="1"/>
</dbReference>
<dbReference type="EMBL" id="WUTW01000002">
    <property type="protein sequence ID" value="MXQ65126.1"/>
    <property type="molecule type" value="Genomic_DNA"/>
</dbReference>
<evidence type="ECO:0000313" key="3">
    <source>
        <dbReference type="Proteomes" id="UP000431901"/>
    </source>
</evidence>
<organism evidence="2 3">
    <name type="scientific">Actinomadura rayongensis</name>
    <dbReference type="NCBI Taxonomy" id="1429076"/>
    <lineage>
        <taxon>Bacteria</taxon>
        <taxon>Bacillati</taxon>
        <taxon>Actinomycetota</taxon>
        <taxon>Actinomycetes</taxon>
        <taxon>Streptosporangiales</taxon>
        <taxon>Thermomonosporaceae</taxon>
        <taxon>Actinomadura</taxon>
    </lineage>
</organism>
<dbReference type="InterPro" id="IPR029063">
    <property type="entry name" value="SAM-dependent_MTases_sf"/>
</dbReference>
<evidence type="ECO:0000313" key="2">
    <source>
        <dbReference type="EMBL" id="MXQ65126.1"/>
    </source>
</evidence>
<reference evidence="2 3" key="1">
    <citation type="submission" date="2019-12" db="EMBL/GenBank/DDBJ databases">
        <title>Nocardia macrotermitis sp. nov. and Nocardia aurantia sp. nov., isolated from the gut of the fungus growing-termite Macrotermes natalensis.</title>
        <authorList>
            <person name="Christine B."/>
            <person name="Rene B."/>
        </authorList>
    </citation>
    <scope>NUCLEOTIDE SEQUENCE [LARGE SCALE GENOMIC DNA]</scope>
    <source>
        <strain evidence="2 3">DSM 102126</strain>
    </source>
</reference>
<dbReference type="GO" id="GO:0008168">
    <property type="term" value="F:methyltransferase activity"/>
    <property type="evidence" value="ECO:0007669"/>
    <property type="project" value="UniProtKB-KW"/>
</dbReference>
<feature type="compositionally biased region" description="Low complexity" evidence="1">
    <location>
        <begin position="60"/>
        <end position="69"/>
    </location>
</feature>
<dbReference type="CDD" id="cd02440">
    <property type="entry name" value="AdoMet_MTases"/>
    <property type="match status" value="1"/>
</dbReference>
<comment type="caution">
    <text evidence="2">The sequence shown here is derived from an EMBL/GenBank/DDBJ whole genome shotgun (WGS) entry which is preliminary data.</text>
</comment>
<keyword evidence="3" id="KW-1185">Reference proteome</keyword>
<dbReference type="Gene3D" id="3.40.50.150">
    <property type="entry name" value="Vaccinia Virus protein VP39"/>
    <property type="match status" value="1"/>
</dbReference>
<dbReference type="Proteomes" id="UP000431901">
    <property type="component" value="Unassembled WGS sequence"/>
</dbReference>
<protein>
    <submittedName>
        <fullName evidence="2">Methyltransferase domain-containing protein</fullName>
    </submittedName>
</protein>
<evidence type="ECO:0000256" key="1">
    <source>
        <dbReference type="SAM" id="MobiDB-lite"/>
    </source>
</evidence>
<keyword evidence="2" id="KW-0808">Transferase</keyword>
<proteinExistence type="predicted"/>
<dbReference type="RefSeq" id="WP_161103264.1">
    <property type="nucleotide sequence ID" value="NZ_JBHLYI010000010.1"/>
</dbReference>
<sequence length="69" mass="6943">MLDALAVESGMRVLEIGTGTGCNAALMADVGAQVVSVEIDAEVAAAAQDRPARRGRRPGRGTSAPIAPP</sequence>
<dbReference type="GO" id="GO:0032259">
    <property type="term" value="P:methylation"/>
    <property type="evidence" value="ECO:0007669"/>
    <property type="project" value="UniProtKB-KW"/>
</dbReference>